<dbReference type="SUPFAM" id="SSF47413">
    <property type="entry name" value="lambda repressor-like DNA-binding domains"/>
    <property type="match status" value="1"/>
</dbReference>
<keyword evidence="3" id="KW-1185">Reference proteome</keyword>
<evidence type="ECO:0000259" key="1">
    <source>
        <dbReference type="PROSITE" id="PS50943"/>
    </source>
</evidence>
<dbReference type="Gene3D" id="1.10.260.40">
    <property type="entry name" value="lambda repressor-like DNA-binding domains"/>
    <property type="match status" value="1"/>
</dbReference>
<dbReference type="InterPro" id="IPR010982">
    <property type="entry name" value="Lambda_DNA-bd_dom_sf"/>
</dbReference>
<dbReference type="RefSeq" id="WP_162083377.1">
    <property type="nucleotide sequence ID" value="NZ_AP021881.1"/>
</dbReference>
<organism evidence="2 3">
    <name type="scientific">Sulfuriferula nivalis</name>
    <dbReference type="NCBI Taxonomy" id="2675298"/>
    <lineage>
        <taxon>Bacteria</taxon>
        <taxon>Pseudomonadati</taxon>
        <taxon>Pseudomonadota</taxon>
        <taxon>Betaproteobacteria</taxon>
        <taxon>Nitrosomonadales</taxon>
        <taxon>Sulfuricellaceae</taxon>
        <taxon>Sulfuriferula</taxon>
    </lineage>
</organism>
<gene>
    <name evidence="2" type="ORF">SFSGTM_00180</name>
</gene>
<dbReference type="KEGG" id="sniv:SFSGTM_00180"/>
<reference evidence="3" key="1">
    <citation type="submission" date="2019-11" db="EMBL/GenBank/DDBJ databases">
        <title>Isolation and characterization of a novel species in the genus Sulfuriferula.</title>
        <authorList>
            <person name="Mochizuki J."/>
            <person name="Kojima H."/>
            <person name="Fukui M."/>
        </authorList>
    </citation>
    <scope>NUCLEOTIDE SEQUENCE [LARGE SCALE GENOMIC DNA]</scope>
    <source>
        <strain evidence="3">SGTM</strain>
    </source>
</reference>
<dbReference type="SMART" id="SM00530">
    <property type="entry name" value="HTH_XRE"/>
    <property type="match status" value="1"/>
</dbReference>
<dbReference type="CDD" id="cd00093">
    <property type="entry name" value="HTH_XRE"/>
    <property type="match status" value="1"/>
</dbReference>
<feature type="domain" description="HTH cro/C1-type" evidence="1">
    <location>
        <begin position="8"/>
        <end position="63"/>
    </location>
</feature>
<name>A0A809SFT0_9PROT</name>
<evidence type="ECO:0000313" key="2">
    <source>
        <dbReference type="EMBL" id="BBO99309.1"/>
    </source>
</evidence>
<dbReference type="Proteomes" id="UP000463939">
    <property type="component" value="Chromosome"/>
</dbReference>
<dbReference type="EMBL" id="AP021881">
    <property type="protein sequence ID" value="BBO99309.1"/>
    <property type="molecule type" value="Genomic_DNA"/>
</dbReference>
<sequence>MSPFSLFLRHIRESRNIRQKDVAELLGYEQSYLSALENGLKGIPRDEFIQQFTKKLQLNEDEVAAMHIALANSHRTLNIPISARVAEFRLAHQFERLLGNLSEKQIQFLELALELSTVSESASIAKTKLLKENEM</sequence>
<dbReference type="InterPro" id="IPR001387">
    <property type="entry name" value="Cro/C1-type_HTH"/>
</dbReference>
<evidence type="ECO:0000313" key="3">
    <source>
        <dbReference type="Proteomes" id="UP000463939"/>
    </source>
</evidence>
<proteinExistence type="predicted"/>
<dbReference type="AlphaFoldDB" id="A0A809SFT0"/>
<dbReference type="Pfam" id="PF13560">
    <property type="entry name" value="HTH_31"/>
    <property type="match status" value="1"/>
</dbReference>
<dbReference type="GO" id="GO:0003677">
    <property type="term" value="F:DNA binding"/>
    <property type="evidence" value="ECO:0007669"/>
    <property type="project" value="InterPro"/>
</dbReference>
<accession>A0A809SFT0</accession>
<dbReference type="PROSITE" id="PS50943">
    <property type="entry name" value="HTH_CROC1"/>
    <property type="match status" value="1"/>
</dbReference>
<protein>
    <recommendedName>
        <fullName evidence="1">HTH cro/C1-type domain-containing protein</fullName>
    </recommendedName>
</protein>